<name>A0A1Y5RQK7_9PROT</name>
<dbReference type="Pfam" id="PF14559">
    <property type="entry name" value="TPR_19"/>
    <property type="match status" value="1"/>
</dbReference>
<dbReference type="AlphaFoldDB" id="A0A1Y5RQK7"/>
<evidence type="ECO:0000313" key="4">
    <source>
        <dbReference type="Proteomes" id="UP000193200"/>
    </source>
</evidence>
<dbReference type="InParanoid" id="A0A1Y5RQK7"/>
<dbReference type="OrthoDB" id="9800698at2"/>
<accession>A0A1Y5RQK7</accession>
<sequence>MTDQSRTLAKADGLAARNRIPAAAQLYRSLLTQPAGSPEIAARAGLGLAILAARQGNMAAARNAVREALQRDPALLDGWRLLADIEDRAGRADAALDAARRIADLAPVDADCQIALGYAATRAGALGIAERAYRRALDLEPGSAAAVNNLAGVLQQRGRAGEAAELFQSIVADDPTNARAWANLALVREMLNDLGGARDAAGRALSVQQDQPVMRLLLAQIDFREGKPAEALDAVETLIAGAADPTVLAEAINLKGHLLDRQGDYDAALAAFKEAGARRRTLGARAGVDRRRYMAELRRAAAVFTPKRLTGLAAEEAPAGTAVAPIFFVGFPRSGTTLLETVLAAHPDLVTSGERSPLQMLRPEIARTAGPSARYPDIVPDLPAEAIGRLRALFAEIAADEFGATLEGRRLLDKLPLNIVELPLVRRLFPNAKVIVALRDPRDVCLSAFMQHFAQNDAMANFTDLGATAALYDGVMGLWLRYRRDLRLDHFEYRYEDLVRDPQAVLGPLFEWLGLAWDSDLLERRGEVAARHVATPSRDAVNRPITAGRVARHRHYARALAPLMEILSPYIAEFGYERVD</sequence>
<dbReference type="Pfam" id="PF13181">
    <property type="entry name" value="TPR_8"/>
    <property type="match status" value="1"/>
</dbReference>
<evidence type="ECO:0000256" key="2">
    <source>
        <dbReference type="PROSITE-ProRule" id="PRU00339"/>
    </source>
</evidence>
<dbReference type="InterPro" id="IPR011990">
    <property type="entry name" value="TPR-like_helical_dom_sf"/>
</dbReference>
<feature type="repeat" description="TPR" evidence="2">
    <location>
        <begin position="110"/>
        <end position="143"/>
    </location>
</feature>
<dbReference type="Proteomes" id="UP000193200">
    <property type="component" value="Unassembled WGS sequence"/>
</dbReference>
<dbReference type="Gene3D" id="3.40.50.300">
    <property type="entry name" value="P-loop containing nucleotide triphosphate hydrolases"/>
    <property type="match status" value="1"/>
</dbReference>
<dbReference type="SMART" id="SM00028">
    <property type="entry name" value="TPR"/>
    <property type="match status" value="6"/>
</dbReference>
<dbReference type="PANTHER" id="PTHR12788:SF10">
    <property type="entry name" value="PROTEIN-TYROSINE SULFOTRANSFERASE"/>
    <property type="match status" value="1"/>
</dbReference>
<keyword evidence="1" id="KW-0808">Transferase</keyword>
<dbReference type="GO" id="GO:0008476">
    <property type="term" value="F:protein-tyrosine sulfotransferase activity"/>
    <property type="evidence" value="ECO:0007669"/>
    <property type="project" value="InterPro"/>
</dbReference>
<dbReference type="PROSITE" id="PS50005">
    <property type="entry name" value="TPR"/>
    <property type="match status" value="1"/>
</dbReference>
<dbReference type="EMBL" id="FWFR01000001">
    <property type="protein sequence ID" value="SLN20350.1"/>
    <property type="molecule type" value="Genomic_DNA"/>
</dbReference>
<dbReference type="Pfam" id="PF13432">
    <property type="entry name" value="TPR_16"/>
    <property type="match status" value="1"/>
</dbReference>
<dbReference type="PANTHER" id="PTHR12788">
    <property type="entry name" value="PROTEIN-TYROSINE SULFOTRANSFERASE 2"/>
    <property type="match status" value="1"/>
</dbReference>
<dbReference type="SUPFAM" id="SSF52540">
    <property type="entry name" value="P-loop containing nucleoside triphosphate hydrolases"/>
    <property type="match status" value="1"/>
</dbReference>
<dbReference type="InterPro" id="IPR026634">
    <property type="entry name" value="TPST-like"/>
</dbReference>
<dbReference type="Pfam" id="PF13469">
    <property type="entry name" value="Sulfotransfer_3"/>
    <property type="match status" value="1"/>
</dbReference>
<keyword evidence="4" id="KW-1185">Reference proteome</keyword>
<keyword evidence="2" id="KW-0802">TPR repeat</keyword>
<evidence type="ECO:0000256" key="1">
    <source>
        <dbReference type="ARBA" id="ARBA00022679"/>
    </source>
</evidence>
<organism evidence="3 4">
    <name type="scientific">Oceanibacterium hippocampi</name>
    <dbReference type="NCBI Taxonomy" id="745714"/>
    <lineage>
        <taxon>Bacteria</taxon>
        <taxon>Pseudomonadati</taxon>
        <taxon>Pseudomonadota</taxon>
        <taxon>Alphaproteobacteria</taxon>
        <taxon>Sneathiellales</taxon>
        <taxon>Sneathiellaceae</taxon>
        <taxon>Oceanibacterium</taxon>
    </lineage>
</organism>
<dbReference type="InterPro" id="IPR019734">
    <property type="entry name" value="TPR_rpt"/>
</dbReference>
<proteinExistence type="predicted"/>
<dbReference type="InterPro" id="IPR027417">
    <property type="entry name" value="P-loop_NTPase"/>
</dbReference>
<reference evidence="3 4" key="1">
    <citation type="submission" date="2017-03" db="EMBL/GenBank/DDBJ databases">
        <authorList>
            <person name="Afonso C.L."/>
            <person name="Miller P.J."/>
            <person name="Scott M.A."/>
            <person name="Spackman E."/>
            <person name="Goraichik I."/>
            <person name="Dimitrov K.M."/>
            <person name="Suarez D.L."/>
            <person name="Swayne D.E."/>
        </authorList>
    </citation>
    <scope>NUCLEOTIDE SEQUENCE [LARGE SCALE GENOMIC DNA]</scope>
    <source>
        <strain evidence="3 4">CECT 7691</strain>
    </source>
</reference>
<dbReference type="SUPFAM" id="SSF48452">
    <property type="entry name" value="TPR-like"/>
    <property type="match status" value="2"/>
</dbReference>
<dbReference type="RefSeq" id="WP_085881829.1">
    <property type="nucleotide sequence ID" value="NZ_FWFR01000001.1"/>
</dbReference>
<protein>
    <submittedName>
        <fullName evidence="3">Tetratricopeptide repeat protein</fullName>
    </submittedName>
</protein>
<dbReference type="Gene3D" id="1.25.40.10">
    <property type="entry name" value="Tetratricopeptide repeat domain"/>
    <property type="match status" value="1"/>
</dbReference>
<evidence type="ECO:0000313" key="3">
    <source>
        <dbReference type="EMBL" id="SLN20350.1"/>
    </source>
</evidence>
<gene>
    <name evidence="3" type="ORF">OCH7691_00493</name>
</gene>